<dbReference type="Pfam" id="PF00270">
    <property type="entry name" value="DEAD"/>
    <property type="match status" value="1"/>
</dbReference>
<dbReference type="InterPro" id="IPR044742">
    <property type="entry name" value="DEAD/DEAH_RhlB"/>
</dbReference>
<comment type="function">
    <text evidence="11">ATP-dependent RNA helicase required for 60S ribosomal subunit synthesis. Involved in efficient pre-rRNA processing, predominantly at site A3, which is necessary for the normal formation of 25S and 5.8S rRNAs.</text>
</comment>
<evidence type="ECO:0000313" key="16">
    <source>
        <dbReference type="EMBL" id="EGG17151.1"/>
    </source>
</evidence>
<dbReference type="EMBL" id="GL883021">
    <property type="protein sequence ID" value="EGG17151.1"/>
    <property type="molecule type" value="Genomic_DNA"/>
</dbReference>
<accession>F4Q592</accession>
<reference evidence="17" key="1">
    <citation type="journal article" date="2011" name="Genome Res.">
        <title>Phylogeny-wide analysis of social amoeba genomes highlights ancient origins for complex intercellular communication.</title>
        <authorList>
            <person name="Heidel A.J."/>
            <person name="Lawal H.M."/>
            <person name="Felder M."/>
            <person name="Schilde C."/>
            <person name="Helps N.R."/>
            <person name="Tunggal B."/>
            <person name="Rivero F."/>
            <person name="John U."/>
            <person name="Schleicher M."/>
            <person name="Eichinger L."/>
            <person name="Platzer M."/>
            <person name="Noegel A.A."/>
            <person name="Schaap P."/>
            <person name="Gloeckner G."/>
        </authorList>
    </citation>
    <scope>NUCLEOTIDE SEQUENCE [LARGE SCALE GENOMIC DNA]</scope>
    <source>
        <strain evidence="17">SH3</strain>
    </source>
</reference>
<feature type="domain" description="Helicase C-terminal" evidence="15">
    <location>
        <begin position="405"/>
        <end position="574"/>
    </location>
</feature>
<dbReference type="PROSITE" id="PS51194">
    <property type="entry name" value="HELICASE_CTER"/>
    <property type="match status" value="1"/>
</dbReference>
<dbReference type="AlphaFoldDB" id="F4Q592"/>
<evidence type="ECO:0000313" key="17">
    <source>
        <dbReference type="Proteomes" id="UP000007797"/>
    </source>
</evidence>
<comment type="subcellular location">
    <subcellularLocation>
        <location evidence="1">Nucleus</location>
        <location evidence="1">Nucleolus</location>
    </subcellularLocation>
</comment>
<dbReference type="GO" id="GO:0016787">
    <property type="term" value="F:hydrolase activity"/>
    <property type="evidence" value="ECO:0007669"/>
    <property type="project" value="UniProtKB-KW"/>
</dbReference>
<dbReference type="KEGG" id="dfa:DFA_08133"/>
<feature type="compositionally biased region" description="Low complexity" evidence="13">
    <location>
        <begin position="49"/>
        <end position="79"/>
    </location>
</feature>
<dbReference type="PROSITE" id="PS00039">
    <property type="entry name" value="DEAD_ATP_HELICASE"/>
    <property type="match status" value="1"/>
</dbReference>
<sequence length="640" mass="70573">MFSLLKSSVFSVTTSNTTTAAAVVISTTSSRFFGSSSFMLNRFNNNYNNNNNNRSFNNYNNNNNQNQSSFGYQQQQQQQTRAPRDGVKFSFGQKQQQQQQDDDSEPMNMGFIERSGGSNKMMGNGGGDAQNPLAPVDWSLEQLPAIEPVDYVPSENTASMTPADRDAYFKDNNIFVTSRDQSAVPNPITEFDDSPFPAQIKSILNTNFEKPSVIQTIGWPSSLAGRDLLGISQTGSGKTLSFGIPAIMHILAQKQVKYFGPQVLVVAPTRELSVQIAQEMAPYLKACGLKFATLYGGDPKIKQIEQMRYKPQFVVGTPGRILDLANDGYLSLKRTSYVVLDEADRMLEMGFEDQIRQIFSNVRPDHQLLYWTATWPKKVEALANEFIKTPIRVQVGNGELSANPNITQNFTICETEADKTSKLIDVLEGIFTERPTAKVLIFTMTKGGADKLADYIRSNGNARIDSIHGDKQQSRRIAIINAFKRDQLDILVATDVASRGLDIRTITDVINFSMPNQSESYVHRIGRTARAGASGYSHSLISKTSSNDIELIPDVIDLLERANQPIPEDLKALAPRKQQNNSYNNRGFGGNRGYNNNRGGGRGGYNNNRGGSRGGYNNNNNGGGSRFGGQRSGPISFGGN</sequence>
<dbReference type="Pfam" id="PF00271">
    <property type="entry name" value="Helicase_C"/>
    <property type="match status" value="1"/>
</dbReference>
<dbReference type="InterPro" id="IPR001650">
    <property type="entry name" value="Helicase_C-like"/>
</dbReference>
<evidence type="ECO:0000259" key="15">
    <source>
        <dbReference type="PROSITE" id="PS51194"/>
    </source>
</evidence>
<dbReference type="STRING" id="1054147.F4Q592"/>
<dbReference type="EC" id="3.6.4.13" evidence="3"/>
<evidence type="ECO:0000256" key="13">
    <source>
        <dbReference type="SAM" id="MobiDB-lite"/>
    </source>
</evidence>
<dbReference type="GO" id="GO:0005524">
    <property type="term" value="F:ATP binding"/>
    <property type="evidence" value="ECO:0007669"/>
    <property type="project" value="UniProtKB-KW"/>
</dbReference>
<dbReference type="OrthoDB" id="196131at2759"/>
<dbReference type="SUPFAM" id="SSF52540">
    <property type="entry name" value="P-loop containing nucleoside triphosphate hydrolases"/>
    <property type="match status" value="1"/>
</dbReference>
<dbReference type="GO" id="GO:0003676">
    <property type="term" value="F:nucleic acid binding"/>
    <property type="evidence" value="ECO:0007669"/>
    <property type="project" value="InterPro"/>
</dbReference>
<evidence type="ECO:0000256" key="4">
    <source>
        <dbReference type="ARBA" id="ARBA00022517"/>
    </source>
</evidence>
<feature type="region of interest" description="Disordered" evidence="13">
    <location>
        <begin position="49"/>
        <end position="126"/>
    </location>
</feature>
<organism evidence="16 17">
    <name type="scientific">Cavenderia fasciculata</name>
    <name type="common">Slime mold</name>
    <name type="synonym">Dictyostelium fasciculatum</name>
    <dbReference type="NCBI Taxonomy" id="261658"/>
    <lineage>
        <taxon>Eukaryota</taxon>
        <taxon>Amoebozoa</taxon>
        <taxon>Evosea</taxon>
        <taxon>Eumycetozoa</taxon>
        <taxon>Dictyostelia</taxon>
        <taxon>Acytosteliales</taxon>
        <taxon>Cavenderiaceae</taxon>
        <taxon>Cavenderia</taxon>
    </lineage>
</organism>
<evidence type="ECO:0000256" key="1">
    <source>
        <dbReference type="ARBA" id="ARBA00004604"/>
    </source>
</evidence>
<dbReference type="Gene3D" id="3.40.50.300">
    <property type="entry name" value="P-loop containing nucleotide triphosphate hydrolases"/>
    <property type="match status" value="2"/>
</dbReference>
<name>F4Q592_CACFS</name>
<feature type="domain" description="Helicase ATP-binding" evidence="14">
    <location>
        <begin position="219"/>
        <end position="393"/>
    </location>
</feature>
<feature type="compositionally biased region" description="Gly residues" evidence="13">
    <location>
        <begin position="621"/>
        <end position="640"/>
    </location>
</feature>
<evidence type="ECO:0000259" key="14">
    <source>
        <dbReference type="PROSITE" id="PS51192"/>
    </source>
</evidence>
<evidence type="ECO:0000256" key="9">
    <source>
        <dbReference type="ARBA" id="ARBA00022840"/>
    </source>
</evidence>
<evidence type="ECO:0000256" key="10">
    <source>
        <dbReference type="ARBA" id="ARBA00023242"/>
    </source>
</evidence>
<feature type="region of interest" description="Disordered" evidence="13">
    <location>
        <begin position="569"/>
        <end position="640"/>
    </location>
</feature>
<dbReference type="CDD" id="cd00268">
    <property type="entry name" value="DEADc"/>
    <property type="match status" value="1"/>
</dbReference>
<gene>
    <name evidence="16" type="ORF">DFA_08133</name>
</gene>
<evidence type="ECO:0000256" key="3">
    <source>
        <dbReference type="ARBA" id="ARBA00012552"/>
    </source>
</evidence>
<dbReference type="Proteomes" id="UP000007797">
    <property type="component" value="Unassembled WGS sequence"/>
</dbReference>
<evidence type="ECO:0000256" key="2">
    <source>
        <dbReference type="ARBA" id="ARBA00009334"/>
    </source>
</evidence>
<evidence type="ECO:0000256" key="5">
    <source>
        <dbReference type="ARBA" id="ARBA00022552"/>
    </source>
</evidence>
<evidence type="ECO:0000256" key="7">
    <source>
        <dbReference type="ARBA" id="ARBA00022801"/>
    </source>
</evidence>
<keyword evidence="10" id="KW-0539">Nucleus</keyword>
<proteinExistence type="inferred from homology"/>
<evidence type="ECO:0000256" key="8">
    <source>
        <dbReference type="ARBA" id="ARBA00022806"/>
    </source>
</evidence>
<dbReference type="OMA" id="SERDYVM"/>
<evidence type="ECO:0000256" key="6">
    <source>
        <dbReference type="ARBA" id="ARBA00022741"/>
    </source>
</evidence>
<keyword evidence="4" id="KW-0690">Ribosome biogenesis</keyword>
<keyword evidence="7 12" id="KW-0378">Hydrolase</keyword>
<keyword evidence="9 12" id="KW-0067">ATP-binding</keyword>
<keyword evidence="8 12" id="KW-0347">Helicase</keyword>
<dbReference type="SMART" id="SM00487">
    <property type="entry name" value="DEXDc"/>
    <property type="match status" value="1"/>
</dbReference>
<comment type="similarity">
    <text evidence="2">Belongs to the DEAD box helicase family. DDX5/DBP2 subfamily.</text>
</comment>
<dbReference type="RefSeq" id="XP_004355635.1">
    <property type="nucleotide sequence ID" value="XM_004355582.1"/>
</dbReference>
<dbReference type="SMART" id="SM00490">
    <property type="entry name" value="HELICc"/>
    <property type="match status" value="1"/>
</dbReference>
<protein>
    <recommendedName>
        <fullName evidence="3">RNA helicase</fullName>
        <ecNumber evidence="3">3.6.4.13</ecNumber>
    </recommendedName>
</protein>
<feature type="compositionally biased region" description="Gly residues" evidence="13">
    <location>
        <begin position="587"/>
        <end position="604"/>
    </location>
</feature>
<dbReference type="InterPro" id="IPR000629">
    <property type="entry name" value="RNA-helicase_DEAD-box_CS"/>
</dbReference>
<dbReference type="GO" id="GO:0003724">
    <property type="term" value="F:RNA helicase activity"/>
    <property type="evidence" value="ECO:0007669"/>
    <property type="project" value="UniProtKB-EC"/>
</dbReference>
<keyword evidence="6 12" id="KW-0547">Nucleotide-binding</keyword>
<dbReference type="GeneID" id="14869183"/>
<dbReference type="InterPro" id="IPR011545">
    <property type="entry name" value="DEAD/DEAH_box_helicase_dom"/>
</dbReference>
<keyword evidence="5" id="KW-0698">rRNA processing</keyword>
<dbReference type="PANTHER" id="PTHR47958">
    <property type="entry name" value="ATP-DEPENDENT RNA HELICASE DBP3"/>
    <property type="match status" value="1"/>
</dbReference>
<dbReference type="CDD" id="cd18787">
    <property type="entry name" value="SF2_C_DEAD"/>
    <property type="match status" value="1"/>
</dbReference>
<evidence type="ECO:0000256" key="11">
    <source>
        <dbReference type="ARBA" id="ARBA00037449"/>
    </source>
</evidence>
<dbReference type="InterPro" id="IPR014001">
    <property type="entry name" value="Helicase_ATP-bd"/>
</dbReference>
<keyword evidence="17" id="KW-1185">Reference proteome</keyword>
<dbReference type="InterPro" id="IPR027417">
    <property type="entry name" value="P-loop_NTPase"/>
</dbReference>
<dbReference type="PROSITE" id="PS51192">
    <property type="entry name" value="HELICASE_ATP_BIND_1"/>
    <property type="match status" value="1"/>
</dbReference>
<feature type="compositionally biased region" description="Low complexity" evidence="13">
    <location>
        <begin position="605"/>
        <end position="620"/>
    </location>
</feature>
<evidence type="ECO:0000256" key="12">
    <source>
        <dbReference type="RuleBase" id="RU000492"/>
    </source>
</evidence>